<keyword evidence="11" id="KW-1185">Reference proteome</keyword>
<reference evidence="11" key="1">
    <citation type="submission" date="2016-10" db="EMBL/GenBank/DDBJ databases">
        <authorList>
            <person name="Varghese N."/>
            <person name="Submissions S."/>
        </authorList>
    </citation>
    <scope>NUCLEOTIDE SEQUENCE [LARGE SCALE GENOMIC DNA]</scope>
    <source>
        <strain evidence="11">JCM 2783</strain>
    </source>
</reference>
<accession>A0A1I1RD01</accession>
<dbReference type="GO" id="GO:0009289">
    <property type="term" value="C:pilus"/>
    <property type="evidence" value="ECO:0007669"/>
    <property type="project" value="UniProtKB-SubCell"/>
</dbReference>
<dbReference type="AlphaFoldDB" id="A0A1I1RD01"/>
<evidence type="ECO:0000313" key="11">
    <source>
        <dbReference type="Proteomes" id="UP000243950"/>
    </source>
</evidence>
<evidence type="ECO:0000256" key="8">
    <source>
        <dbReference type="SAM" id="SignalP"/>
    </source>
</evidence>
<evidence type="ECO:0000256" key="1">
    <source>
        <dbReference type="ARBA" id="ARBA00004561"/>
    </source>
</evidence>
<feature type="domain" description="PilY1 beta-propeller" evidence="9">
    <location>
        <begin position="729"/>
        <end position="1094"/>
    </location>
</feature>
<feature type="signal peptide" evidence="8">
    <location>
        <begin position="1"/>
        <end position="31"/>
    </location>
</feature>
<keyword evidence="5" id="KW-0106">Calcium</keyword>
<comment type="similarity">
    <text evidence="2">Belongs to the PilY1 family.</text>
</comment>
<evidence type="ECO:0000256" key="7">
    <source>
        <dbReference type="SAM" id="MobiDB-lite"/>
    </source>
</evidence>
<organism evidence="10 11">
    <name type="scientific">Pseudomonas straminea</name>
    <dbReference type="NCBI Taxonomy" id="47882"/>
    <lineage>
        <taxon>Bacteria</taxon>
        <taxon>Pseudomonadati</taxon>
        <taxon>Pseudomonadota</taxon>
        <taxon>Gammaproteobacteria</taxon>
        <taxon>Pseudomonadales</taxon>
        <taxon>Pseudomonadaceae</taxon>
        <taxon>Phytopseudomonas</taxon>
    </lineage>
</organism>
<proteinExistence type="inferred from homology"/>
<keyword evidence="8" id="KW-0732">Signal</keyword>
<dbReference type="Pfam" id="PF05567">
    <property type="entry name" value="T4P_PilY1"/>
    <property type="match status" value="1"/>
</dbReference>
<keyword evidence="3" id="KW-1029">Fimbrium biogenesis</keyword>
<comment type="subcellular location">
    <subcellularLocation>
        <location evidence="1">Fimbrium</location>
    </subcellularLocation>
</comment>
<evidence type="ECO:0000256" key="4">
    <source>
        <dbReference type="ARBA" id="ARBA00022723"/>
    </source>
</evidence>
<evidence type="ECO:0000256" key="5">
    <source>
        <dbReference type="ARBA" id="ARBA00022837"/>
    </source>
</evidence>
<evidence type="ECO:0000256" key="3">
    <source>
        <dbReference type="ARBA" id="ARBA00022558"/>
    </source>
</evidence>
<name>A0A1I1RD01_PSEOC</name>
<dbReference type="InterPro" id="IPR008707">
    <property type="entry name" value="B-propeller_PilY1"/>
</dbReference>
<evidence type="ECO:0000313" key="10">
    <source>
        <dbReference type="EMBL" id="SFD32169.1"/>
    </source>
</evidence>
<feature type="region of interest" description="Disordered" evidence="7">
    <location>
        <begin position="1205"/>
        <end position="1224"/>
    </location>
</feature>
<evidence type="ECO:0000256" key="6">
    <source>
        <dbReference type="ARBA" id="ARBA00023263"/>
    </source>
</evidence>
<dbReference type="GO" id="GO:0046872">
    <property type="term" value="F:metal ion binding"/>
    <property type="evidence" value="ECO:0007669"/>
    <property type="project" value="UniProtKB-KW"/>
</dbReference>
<dbReference type="EMBL" id="FOMO01000001">
    <property type="protein sequence ID" value="SFD32169.1"/>
    <property type="molecule type" value="Genomic_DNA"/>
</dbReference>
<dbReference type="InterPro" id="IPR011047">
    <property type="entry name" value="Quinoprotein_ADH-like_sf"/>
</dbReference>
<evidence type="ECO:0000256" key="2">
    <source>
        <dbReference type="ARBA" id="ARBA00008387"/>
    </source>
</evidence>
<feature type="chain" id="PRO_5017187784" evidence="8">
    <location>
        <begin position="32"/>
        <end position="1259"/>
    </location>
</feature>
<dbReference type="SUPFAM" id="SSF50998">
    <property type="entry name" value="Quinoprotein alcohol dehydrogenase-like"/>
    <property type="match status" value="1"/>
</dbReference>
<protein>
    <submittedName>
        <fullName evidence="10">Type IV pilus assembly protein PilY1</fullName>
    </submittedName>
</protein>
<dbReference type="Proteomes" id="UP000243950">
    <property type="component" value="Unassembled WGS sequence"/>
</dbReference>
<keyword evidence="4" id="KW-0479">Metal-binding</keyword>
<dbReference type="RefSeq" id="WP_244154099.1">
    <property type="nucleotide sequence ID" value="NZ_BSSG01000001.1"/>
</dbReference>
<sequence>MMNTYKLLPHAKTLAYALFGITLLHGANSYAAVSQSPLSLTVGVPPNLIFTLDDSGSMREAFTPESIDGDRDTRKTRSSSYNSMYYDPAVTYKIPKRFDANGVESGAYTTSFTNAYYNGFRQAGTVDLSSRYAASWWYNPLVNQSTSFTGTDAEYNNRQFADNPLSDFRVVTTLSLSGSNATNISIAGLTVRVQRSSGGTGCSATYDNTAVSCSRSGTTYTVSLAQTFVPAYYYRFNTNLSGCTGSTVAARQANDACYELTYVTNTSGVGGTDERQNFAIWYSFYRNRALATMSSARLAFSELSPSIRFTWQSLNACTTLNGTSSGCGGDNRFREFQPAQRGRFFSWLDSTPFFSGTPLREALGRAGEFLKTDTAWHKTPNGTGNTTANTYACRPSYHVLMTDGIWNGNNGSPGSDFRHDNRNFKLPDGTDYPGNLRPYADTTSNTLADLAMHYWATDLRPTLDNKLTPYTPFKSGNSTQDYWNPRNDPANWQHMVNFTMGLGLTRSLTATGIQWQGSTFASASDGNGFANLQNSINWPAASDNNANNVYDLWHTAINSRGEFFSVDSPDAMVQAFSDILSRIADRTSTAARPAINSGQVADDTVTSVSYQSSYSSDDNWSGDLKRLDKTWSNTAQAYVTTERWSASRQVPAWDQRNILMAGGSAASNMQAFNATNAASVSYANTTLTTYLNRNPETGSTDSRAASRIDYLRGSRAGEGSTFRTRSSLLGDFYSSSPAVVSRARYIPSVANRLEGNTAYSDFVTSIASRPGRIYIGGNDGMLHGFDTANGAERFAFIPSAVFPKLNKLTGNNYGHEFYVDGSPVVGDIYDGETGQWRTILVGTLKAGGKSIFALDVTTPGSEKLLWQFDENSITAAERVKMGYSFSEPTIARLHTGKWAVVFGNGYEAAGNSNGKAALFILDAMRGTLVRSLEVQGTDGVANGLSTPRLADINGDGVADYAYAGDLQGNLWRFDLLRSVASRDETAPFRVTNNVAASEFRVGYSGRPLFTATASDSTPADQRQAITSAPSLLRHPTGTGHLVVFGTGRFYDTGDKEGDKSMAQTVYGIWDKQTTAEAGTNATVTRSTLQQQTLTTGLTGTDGTTSRAVRTISDNRVRWQAGTNANETAQNGWYLNLLKSDGEMVVERMLQLGNTLFFQSLVPNSDPCGDGASNWTYAINPFTGGKTAHNAFDYITADNVGASGISQPGEGGLTTGSNNDGSGGPPKFELCTGQICVEIHPDPASIGRQSWRRVDETEQE</sequence>
<evidence type="ECO:0000259" key="9">
    <source>
        <dbReference type="Pfam" id="PF05567"/>
    </source>
</evidence>
<gene>
    <name evidence="10" type="ORF">SAMN05216372_10196</name>
</gene>
<keyword evidence="6" id="KW-0281">Fimbrium</keyword>